<dbReference type="Pfam" id="PF13426">
    <property type="entry name" value="PAS_9"/>
    <property type="match status" value="1"/>
</dbReference>
<dbReference type="AlphaFoldDB" id="A0A1Y1J0B5"/>
<dbReference type="InterPro" id="IPR052155">
    <property type="entry name" value="Biofilm_reg_signaling"/>
</dbReference>
<dbReference type="InterPro" id="IPR000160">
    <property type="entry name" value="GGDEF_dom"/>
</dbReference>
<dbReference type="InterPro" id="IPR000700">
    <property type="entry name" value="PAS-assoc_C"/>
</dbReference>
<dbReference type="InterPro" id="IPR035965">
    <property type="entry name" value="PAS-like_dom_sf"/>
</dbReference>
<evidence type="ECO:0000313" key="2">
    <source>
        <dbReference type="Proteomes" id="UP000323105"/>
    </source>
</evidence>
<dbReference type="SUPFAM" id="SSF55073">
    <property type="entry name" value="Nucleotide cyclase"/>
    <property type="match status" value="1"/>
</dbReference>
<dbReference type="Pfam" id="PF00990">
    <property type="entry name" value="GGDEF"/>
    <property type="match status" value="1"/>
</dbReference>
<dbReference type="Gene3D" id="3.30.70.270">
    <property type="match status" value="1"/>
</dbReference>
<dbReference type="PROSITE" id="PS50887">
    <property type="entry name" value="GGDEF"/>
    <property type="match status" value="1"/>
</dbReference>
<dbReference type="PROSITE" id="PS50112">
    <property type="entry name" value="PAS"/>
    <property type="match status" value="1"/>
</dbReference>
<dbReference type="Gene3D" id="3.30.450.20">
    <property type="entry name" value="PAS domain"/>
    <property type="match status" value="1"/>
</dbReference>
<dbReference type="SUPFAM" id="SSF55785">
    <property type="entry name" value="PYP-like sensor domain (PAS domain)"/>
    <property type="match status" value="1"/>
</dbReference>
<proteinExistence type="predicted"/>
<dbReference type="EMBL" id="BKBW01000010">
    <property type="protein sequence ID" value="GEQ77105.1"/>
    <property type="molecule type" value="Genomic_DNA"/>
</dbReference>
<dbReference type="InterPro" id="IPR001633">
    <property type="entry name" value="EAL_dom"/>
</dbReference>
<dbReference type="Gene3D" id="3.20.20.450">
    <property type="entry name" value="EAL domain"/>
    <property type="match status" value="1"/>
</dbReference>
<dbReference type="CDD" id="cd01948">
    <property type="entry name" value="EAL"/>
    <property type="match status" value="1"/>
</dbReference>
<dbReference type="InterPro" id="IPR035919">
    <property type="entry name" value="EAL_sf"/>
</dbReference>
<dbReference type="InterPro" id="IPR029787">
    <property type="entry name" value="Nucleotide_cyclase"/>
</dbReference>
<evidence type="ECO:0000313" key="1">
    <source>
        <dbReference type="EMBL" id="GEQ77105.1"/>
    </source>
</evidence>
<reference evidence="1 2" key="1">
    <citation type="journal article" date="2019" name="Microbiol. Resour. Announc.">
        <title>Draft Genome Sequence of Comamonas testosteroni TA441, a Bacterium That Has a Cryptic Phenol Degradation Gene Cluster.</title>
        <authorList>
            <person name="Arai H."/>
            <person name="Ishii M."/>
        </authorList>
    </citation>
    <scope>NUCLEOTIDE SEQUENCE [LARGE SCALE GENOMIC DNA]</scope>
    <source>
        <strain evidence="1 2">TA441</strain>
    </source>
</reference>
<dbReference type="PANTHER" id="PTHR44757:SF2">
    <property type="entry name" value="BIOFILM ARCHITECTURE MAINTENANCE PROTEIN MBAA"/>
    <property type="match status" value="1"/>
</dbReference>
<dbReference type="Proteomes" id="UP000323105">
    <property type="component" value="Unassembled WGS sequence"/>
</dbReference>
<dbReference type="SMART" id="SM00267">
    <property type="entry name" value="GGDEF"/>
    <property type="match status" value="1"/>
</dbReference>
<dbReference type="Pfam" id="PF00563">
    <property type="entry name" value="EAL"/>
    <property type="match status" value="1"/>
</dbReference>
<comment type="caution">
    <text evidence="1">The sequence shown here is derived from an EMBL/GenBank/DDBJ whole genome shotgun (WGS) entry which is preliminary data.</text>
</comment>
<gene>
    <name evidence="1" type="ORF">CTTA_4110</name>
</gene>
<dbReference type="PROSITE" id="PS50883">
    <property type="entry name" value="EAL"/>
    <property type="match status" value="1"/>
</dbReference>
<organism evidence="1 2">
    <name type="scientific">Comamonas testosteroni</name>
    <name type="common">Pseudomonas testosteroni</name>
    <dbReference type="NCBI Taxonomy" id="285"/>
    <lineage>
        <taxon>Bacteria</taxon>
        <taxon>Pseudomonadati</taxon>
        <taxon>Pseudomonadota</taxon>
        <taxon>Betaproteobacteria</taxon>
        <taxon>Burkholderiales</taxon>
        <taxon>Comamonadaceae</taxon>
        <taxon>Comamonas</taxon>
    </lineage>
</organism>
<dbReference type="SUPFAM" id="SSF141868">
    <property type="entry name" value="EAL domain-like"/>
    <property type="match status" value="1"/>
</dbReference>
<sequence>MQRHFVEARYRLPMRRMVWLGCLWMWVLGAAMSLVWLLTPAMDDMDLALSGGVMLLSLLCMGLAKARQWVWAVSCFVWGNWLLSLLWVWHMGGLYGPAVMAFPAWLAVALWVQGTRAALTMLGLSSIAVAALWWLAPHIGTPFAALSAAEHLLAMIHLLGMMMLVLIICLQARASLGRRVQKSQEMLAALEASQNELRKFYRAVEQNPESIVITDPELKVIYVNEAFLLRSGYVREQVLGQSTELVSTMGMDRSHRQRALKQLAKGTLWRGEMTNRTSKGEALRESVLVTPIRTPQGEVVNYVELKRDLSERVLAERRIHDLVYLDSLTGLPNRHSLTLHLRELALVRQDASHGLLLLDVDRFSVFNDVHGMQHSDELVQAMGARLVEVLPDDAWIARIAAAEFAIVFDSLHKHAQGVEEQLQQYAQTLKKALQKPFSLNSWVETEFVSCCIGGAVLEPAIKGGNSHDVLRFASVALHEAKLGGPGSVVLFEPRMAQDVYRRVRIARDLYHGISQGELRLYLQSQTDARGRCVGAEALVRWQHPEWGLVSPGEFIPVAEESELIVRLGDWVLRQACMLLARPAMAERGLRLSVNVSAQQFAHDDFMATLDKVLRETGANSRQLTLEITEGTLLRDLDQARRRMLALRGLGIEISLDDFGTGYSSMYSLQHLPIQELKIDRSFVSGSHRSEKDAALVEAMLLVARRLQLRVVAEGVELSEQALQLTQWNPDIVLQGMLLGMPMPQSRWLVEVLGEPDAAAKI</sequence>
<dbReference type="CDD" id="cd00130">
    <property type="entry name" value="PAS"/>
    <property type="match status" value="1"/>
</dbReference>
<dbReference type="InterPro" id="IPR000014">
    <property type="entry name" value="PAS"/>
</dbReference>
<dbReference type="NCBIfam" id="TIGR00254">
    <property type="entry name" value="GGDEF"/>
    <property type="match status" value="1"/>
</dbReference>
<dbReference type="SMART" id="SM00091">
    <property type="entry name" value="PAS"/>
    <property type="match status" value="1"/>
</dbReference>
<dbReference type="RefSeq" id="WP_087081778.1">
    <property type="nucleotide sequence ID" value="NZ_BKBW01000010.1"/>
</dbReference>
<dbReference type="NCBIfam" id="TIGR00229">
    <property type="entry name" value="sensory_box"/>
    <property type="match status" value="1"/>
</dbReference>
<accession>A0A1Y1J0B5</accession>
<dbReference type="PANTHER" id="PTHR44757">
    <property type="entry name" value="DIGUANYLATE CYCLASE DGCP"/>
    <property type="match status" value="1"/>
</dbReference>
<protein>
    <submittedName>
        <fullName evidence="1">Uncharacterized protein</fullName>
    </submittedName>
</protein>
<name>A0A1Y1J0B5_COMTE</name>
<dbReference type="PROSITE" id="PS50113">
    <property type="entry name" value="PAC"/>
    <property type="match status" value="1"/>
</dbReference>
<dbReference type="SMART" id="SM00052">
    <property type="entry name" value="EAL"/>
    <property type="match status" value="1"/>
</dbReference>
<dbReference type="InterPro" id="IPR043128">
    <property type="entry name" value="Rev_trsase/Diguanyl_cyclase"/>
</dbReference>
<dbReference type="CDD" id="cd01949">
    <property type="entry name" value="GGDEF"/>
    <property type="match status" value="1"/>
</dbReference>